<sequence length="174" mass="19291">MDMTDSNSNVHEKFMGLAVDLSAKAGLVDKVGACFGAIVVKDGVVIGEGFNQVFKESDPTWHGEMHAIREACKKLGSPSLAGCTMYSSAQPCPMCCAAIYWSKIKEVYYGATVSDVESFGIREVDKDDDIFHGMEMFKPPAERTGVPFRQIMREEACAVFKKFLQLPDEEKPRY</sequence>
<dbReference type="PANTHER" id="PTHR11079">
    <property type="entry name" value="CYTOSINE DEAMINASE FAMILY MEMBER"/>
    <property type="match status" value="1"/>
</dbReference>
<dbReference type="InterPro" id="IPR002125">
    <property type="entry name" value="CMP_dCMP_dom"/>
</dbReference>
<evidence type="ECO:0000313" key="5">
    <source>
        <dbReference type="Proteomes" id="UP000232323"/>
    </source>
</evidence>
<dbReference type="SUPFAM" id="SSF53927">
    <property type="entry name" value="Cytidine deaminase-like"/>
    <property type="match status" value="1"/>
</dbReference>
<dbReference type="GO" id="GO:0047974">
    <property type="term" value="F:guanosine deaminase activity"/>
    <property type="evidence" value="ECO:0007669"/>
    <property type="project" value="TreeGrafter"/>
</dbReference>
<dbReference type="CDD" id="cd01285">
    <property type="entry name" value="nucleoside_deaminase"/>
    <property type="match status" value="1"/>
</dbReference>
<keyword evidence="2" id="KW-0862">Zinc</keyword>
<dbReference type="Proteomes" id="UP000232323">
    <property type="component" value="Unassembled WGS sequence"/>
</dbReference>
<dbReference type="Pfam" id="PF00383">
    <property type="entry name" value="dCMP_cyt_deam_1"/>
    <property type="match status" value="1"/>
</dbReference>
<evidence type="ECO:0000259" key="3">
    <source>
        <dbReference type="PROSITE" id="PS51747"/>
    </source>
</evidence>
<evidence type="ECO:0000313" key="4">
    <source>
        <dbReference type="EMBL" id="GAX74970.1"/>
    </source>
</evidence>
<keyword evidence="1" id="KW-0479">Metal-binding</keyword>
<evidence type="ECO:0000256" key="2">
    <source>
        <dbReference type="ARBA" id="ARBA00022833"/>
    </source>
</evidence>
<dbReference type="Gene3D" id="3.40.140.10">
    <property type="entry name" value="Cytidine Deaminase, domain 2"/>
    <property type="match status" value="1"/>
</dbReference>
<reference evidence="4 5" key="1">
    <citation type="submission" date="2017-08" db="EMBL/GenBank/DDBJ databases">
        <title>Acidophilic green algal genome provides insights into adaptation to an acidic environment.</title>
        <authorList>
            <person name="Hirooka S."/>
            <person name="Hirose Y."/>
            <person name="Kanesaki Y."/>
            <person name="Higuchi S."/>
            <person name="Fujiwara T."/>
            <person name="Onuma R."/>
            <person name="Era A."/>
            <person name="Ohbayashi R."/>
            <person name="Uzuka A."/>
            <person name="Nozaki H."/>
            <person name="Yoshikawa H."/>
            <person name="Miyagishima S.Y."/>
        </authorList>
    </citation>
    <scope>NUCLEOTIDE SEQUENCE [LARGE SCALE GENOMIC DNA]</scope>
    <source>
        <strain evidence="4 5">NIES-2499</strain>
    </source>
</reference>
<protein>
    <recommendedName>
        <fullName evidence="3">CMP/dCMP-type deaminase domain-containing protein</fullName>
    </recommendedName>
</protein>
<gene>
    <name evidence="4" type="ORF">CEUSTIGMA_g2416.t1</name>
</gene>
<dbReference type="PROSITE" id="PS51747">
    <property type="entry name" value="CYT_DCMP_DEAMINASES_2"/>
    <property type="match status" value="1"/>
</dbReference>
<name>A0A250WWR9_9CHLO</name>
<comment type="caution">
    <text evidence="4">The sequence shown here is derived from an EMBL/GenBank/DDBJ whole genome shotgun (WGS) entry which is preliminary data.</text>
</comment>
<organism evidence="4 5">
    <name type="scientific">Chlamydomonas eustigma</name>
    <dbReference type="NCBI Taxonomy" id="1157962"/>
    <lineage>
        <taxon>Eukaryota</taxon>
        <taxon>Viridiplantae</taxon>
        <taxon>Chlorophyta</taxon>
        <taxon>core chlorophytes</taxon>
        <taxon>Chlorophyceae</taxon>
        <taxon>CS clade</taxon>
        <taxon>Chlamydomonadales</taxon>
        <taxon>Chlamydomonadaceae</taxon>
        <taxon>Chlamydomonas</taxon>
    </lineage>
</organism>
<dbReference type="GO" id="GO:0008270">
    <property type="term" value="F:zinc ion binding"/>
    <property type="evidence" value="ECO:0007669"/>
    <property type="project" value="InterPro"/>
</dbReference>
<dbReference type="AlphaFoldDB" id="A0A250WWR9"/>
<dbReference type="STRING" id="1157962.A0A250WWR9"/>
<dbReference type="EMBL" id="BEGY01000010">
    <property type="protein sequence ID" value="GAX74970.1"/>
    <property type="molecule type" value="Genomic_DNA"/>
</dbReference>
<dbReference type="InterPro" id="IPR016192">
    <property type="entry name" value="APOBEC/CMP_deaminase_Zn-bd"/>
</dbReference>
<dbReference type="GO" id="GO:0006152">
    <property type="term" value="P:purine nucleoside catabolic process"/>
    <property type="evidence" value="ECO:0007669"/>
    <property type="project" value="TreeGrafter"/>
</dbReference>
<dbReference type="PANTHER" id="PTHR11079:SF161">
    <property type="entry name" value="CMP_DCMP-TYPE DEAMINASE DOMAIN-CONTAINING PROTEIN"/>
    <property type="match status" value="1"/>
</dbReference>
<accession>A0A250WWR9</accession>
<evidence type="ECO:0000256" key="1">
    <source>
        <dbReference type="ARBA" id="ARBA00022723"/>
    </source>
</evidence>
<dbReference type="InterPro" id="IPR016193">
    <property type="entry name" value="Cytidine_deaminase-like"/>
</dbReference>
<proteinExistence type="predicted"/>
<keyword evidence="5" id="KW-1185">Reference proteome</keyword>
<feature type="domain" description="CMP/dCMP-type deaminase" evidence="3">
    <location>
        <begin position="9"/>
        <end position="122"/>
    </location>
</feature>
<dbReference type="PROSITE" id="PS00903">
    <property type="entry name" value="CYT_DCMP_DEAMINASES_1"/>
    <property type="match status" value="1"/>
</dbReference>
<dbReference type="OrthoDB" id="408702at2759"/>